<accession>A0A0L0T049</accession>
<gene>
    <name evidence="1" type="ORF">AMAG_13297</name>
</gene>
<dbReference type="EMBL" id="GG745355">
    <property type="protein sequence ID" value="KNE68127.1"/>
    <property type="molecule type" value="Genomic_DNA"/>
</dbReference>
<reference evidence="1 2" key="1">
    <citation type="submission" date="2009-11" db="EMBL/GenBank/DDBJ databases">
        <title>Annotation of Allomyces macrogynus ATCC 38327.</title>
        <authorList>
            <consortium name="The Broad Institute Genome Sequencing Platform"/>
            <person name="Russ C."/>
            <person name="Cuomo C."/>
            <person name="Burger G."/>
            <person name="Gray M.W."/>
            <person name="Holland P.W.H."/>
            <person name="King N."/>
            <person name="Lang F.B.F."/>
            <person name="Roger A.J."/>
            <person name="Ruiz-Trillo I."/>
            <person name="Young S.K."/>
            <person name="Zeng Q."/>
            <person name="Gargeya S."/>
            <person name="Fitzgerald M."/>
            <person name="Haas B."/>
            <person name="Abouelleil A."/>
            <person name="Alvarado L."/>
            <person name="Arachchi H.M."/>
            <person name="Berlin A."/>
            <person name="Chapman S.B."/>
            <person name="Gearin G."/>
            <person name="Goldberg J."/>
            <person name="Griggs A."/>
            <person name="Gujja S."/>
            <person name="Hansen M."/>
            <person name="Heiman D."/>
            <person name="Howarth C."/>
            <person name="Larimer J."/>
            <person name="Lui A."/>
            <person name="MacDonald P.J.P."/>
            <person name="McCowen C."/>
            <person name="Montmayeur A."/>
            <person name="Murphy C."/>
            <person name="Neiman D."/>
            <person name="Pearson M."/>
            <person name="Priest M."/>
            <person name="Roberts A."/>
            <person name="Saif S."/>
            <person name="Shea T."/>
            <person name="Sisk P."/>
            <person name="Stolte C."/>
            <person name="Sykes S."/>
            <person name="Wortman J."/>
            <person name="Nusbaum C."/>
            <person name="Birren B."/>
        </authorList>
    </citation>
    <scope>NUCLEOTIDE SEQUENCE [LARGE SCALE GENOMIC DNA]</scope>
    <source>
        <strain evidence="1 2">ATCC 38327</strain>
    </source>
</reference>
<dbReference type="AlphaFoldDB" id="A0A0L0T049"/>
<dbReference type="OrthoDB" id="5561625at2759"/>
<dbReference type="Proteomes" id="UP000054350">
    <property type="component" value="Unassembled WGS sequence"/>
</dbReference>
<name>A0A0L0T049_ALLM3</name>
<protein>
    <recommendedName>
        <fullName evidence="3">Pentatricopeptide repeat domain-containing protein</fullName>
    </recommendedName>
</protein>
<proteinExistence type="predicted"/>
<evidence type="ECO:0008006" key="3">
    <source>
        <dbReference type="Google" id="ProtNLM"/>
    </source>
</evidence>
<keyword evidence="2" id="KW-1185">Reference proteome</keyword>
<evidence type="ECO:0000313" key="1">
    <source>
        <dbReference type="EMBL" id="KNE68127.1"/>
    </source>
</evidence>
<sequence length="704" mass="77762">MTPLAASAESRAHAVELIPFDQLVLTPPSFSECGPRDLSRPITSHGQGLREVAHSIRITPTLKDDSRRAWTDMIVTLVTGLARTKGMPELVQSDSHIFVGRFAYTIAARRATAALEALQQLADMAVPVMHKVSPGTLEALVMAYVRAGGVQRLLDVEGIYGALVASGMSTKRICSMAAGLLADAVGRADAPVGERWGEDRVAAIRTVMDDAVELGFLSSRYADVFVNGALIRAMTWQHGPLVAMNMVKAMVDQGANIDMRALSSLTTKLMDARCFDELQALSTLVEGQREQFPLNLVVKQLFNAGDYQAALELVGLRLEKVAPAERDWRLYEAHFETLTTLGQVQLVFDLHDEVVQSQIPLGSKYYTTLVKITTTLGLSGLHRALDYVEEMLALSLPLDSRTLTKVQREIALHDDALAKARLDSILAARGLADGGPQFDRQLADQVGPLLFSVRRSAAVNPGQTLQSARAILETLTNDPKCPPNLGFRWWSLYMDALTYVWKEQPGHLFAELRVAHQHHLRDPARHSWVQHHVPESSLTLLVKALGYARRLDLVLALWDEYVLRVPPRNDSLVVDPVWRFGSLETALVPSDPLQCIVVDAIGLHGDLATLLDVESVLLRHLIDDRKWPAATNTFTSLIEAHFRLKNPDGARRILLHELPRAGIDSDAKLRQTFQTRARLDGFPEVVSDPMVLAALDFGPWPKKK</sequence>
<evidence type="ECO:0000313" key="2">
    <source>
        <dbReference type="Proteomes" id="UP000054350"/>
    </source>
</evidence>
<reference evidence="2" key="2">
    <citation type="submission" date="2009-11" db="EMBL/GenBank/DDBJ databases">
        <title>The Genome Sequence of Allomyces macrogynus strain ATCC 38327.</title>
        <authorList>
            <consortium name="The Broad Institute Genome Sequencing Platform"/>
            <person name="Russ C."/>
            <person name="Cuomo C."/>
            <person name="Shea T."/>
            <person name="Young S.K."/>
            <person name="Zeng Q."/>
            <person name="Koehrsen M."/>
            <person name="Haas B."/>
            <person name="Borodovsky M."/>
            <person name="Guigo R."/>
            <person name="Alvarado L."/>
            <person name="Berlin A."/>
            <person name="Borenstein D."/>
            <person name="Chen Z."/>
            <person name="Engels R."/>
            <person name="Freedman E."/>
            <person name="Gellesch M."/>
            <person name="Goldberg J."/>
            <person name="Griggs A."/>
            <person name="Gujja S."/>
            <person name="Heiman D."/>
            <person name="Hepburn T."/>
            <person name="Howarth C."/>
            <person name="Jen D."/>
            <person name="Larson L."/>
            <person name="Lewis B."/>
            <person name="Mehta T."/>
            <person name="Park D."/>
            <person name="Pearson M."/>
            <person name="Roberts A."/>
            <person name="Saif S."/>
            <person name="Shenoy N."/>
            <person name="Sisk P."/>
            <person name="Stolte C."/>
            <person name="Sykes S."/>
            <person name="Walk T."/>
            <person name="White J."/>
            <person name="Yandava C."/>
            <person name="Burger G."/>
            <person name="Gray M.W."/>
            <person name="Holland P.W.H."/>
            <person name="King N."/>
            <person name="Lang F.B.F."/>
            <person name="Roger A.J."/>
            <person name="Ruiz-Trillo I."/>
            <person name="Lander E."/>
            <person name="Nusbaum C."/>
        </authorList>
    </citation>
    <scope>NUCLEOTIDE SEQUENCE [LARGE SCALE GENOMIC DNA]</scope>
    <source>
        <strain evidence="2">ATCC 38327</strain>
    </source>
</reference>
<organism evidence="1 2">
    <name type="scientific">Allomyces macrogynus (strain ATCC 38327)</name>
    <name type="common">Allomyces javanicus var. macrogynus</name>
    <dbReference type="NCBI Taxonomy" id="578462"/>
    <lineage>
        <taxon>Eukaryota</taxon>
        <taxon>Fungi</taxon>
        <taxon>Fungi incertae sedis</taxon>
        <taxon>Blastocladiomycota</taxon>
        <taxon>Blastocladiomycetes</taxon>
        <taxon>Blastocladiales</taxon>
        <taxon>Blastocladiaceae</taxon>
        <taxon>Allomyces</taxon>
    </lineage>
</organism>
<dbReference type="VEuPathDB" id="FungiDB:AMAG_13297"/>